<accession>A0A5C5VK68</accession>
<sequence>MDPGDRFGGLDLDNHGVFNDQIEPISLVKPDPAKLDGNGNLPPHFESALLEFMGKNYLVHRLKQPRPDLTMYY</sequence>
<comment type="caution">
    <text evidence="1">The sequence shown here is derived from an EMBL/GenBank/DDBJ whole genome shotgun (WGS) entry which is preliminary data.</text>
</comment>
<protein>
    <submittedName>
        <fullName evidence="1">Uncharacterized protein</fullName>
    </submittedName>
</protein>
<organism evidence="1 2">
    <name type="scientific">Posidoniimonas corsicana</name>
    <dbReference type="NCBI Taxonomy" id="1938618"/>
    <lineage>
        <taxon>Bacteria</taxon>
        <taxon>Pseudomonadati</taxon>
        <taxon>Planctomycetota</taxon>
        <taxon>Planctomycetia</taxon>
        <taxon>Pirellulales</taxon>
        <taxon>Lacipirellulaceae</taxon>
        <taxon>Posidoniimonas</taxon>
    </lineage>
</organism>
<proteinExistence type="predicted"/>
<gene>
    <name evidence="1" type="ORF">KOR34_30700</name>
</gene>
<keyword evidence="2" id="KW-1185">Reference proteome</keyword>
<dbReference type="AlphaFoldDB" id="A0A5C5VK68"/>
<reference evidence="1 2" key="1">
    <citation type="submission" date="2019-02" db="EMBL/GenBank/DDBJ databases">
        <title>Deep-cultivation of Planctomycetes and their phenomic and genomic characterization uncovers novel biology.</title>
        <authorList>
            <person name="Wiegand S."/>
            <person name="Jogler M."/>
            <person name="Boedeker C."/>
            <person name="Pinto D."/>
            <person name="Vollmers J."/>
            <person name="Rivas-Marin E."/>
            <person name="Kohn T."/>
            <person name="Peeters S.H."/>
            <person name="Heuer A."/>
            <person name="Rast P."/>
            <person name="Oberbeckmann S."/>
            <person name="Bunk B."/>
            <person name="Jeske O."/>
            <person name="Meyerdierks A."/>
            <person name="Storesund J.E."/>
            <person name="Kallscheuer N."/>
            <person name="Luecker S."/>
            <person name="Lage O.M."/>
            <person name="Pohl T."/>
            <person name="Merkel B.J."/>
            <person name="Hornburger P."/>
            <person name="Mueller R.-W."/>
            <person name="Bruemmer F."/>
            <person name="Labrenz M."/>
            <person name="Spormann A.M."/>
            <person name="Op Den Camp H."/>
            <person name="Overmann J."/>
            <person name="Amann R."/>
            <person name="Jetten M.S.M."/>
            <person name="Mascher T."/>
            <person name="Medema M.H."/>
            <person name="Devos D.P."/>
            <person name="Kaster A.-K."/>
            <person name="Ovreas L."/>
            <person name="Rohde M."/>
            <person name="Galperin M.Y."/>
            <person name="Jogler C."/>
        </authorList>
    </citation>
    <scope>NUCLEOTIDE SEQUENCE [LARGE SCALE GENOMIC DNA]</scope>
    <source>
        <strain evidence="1 2">KOR34</strain>
    </source>
</reference>
<dbReference type="Proteomes" id="UP000316714">
    <property type="component" value="Unassembled WGS sequence"/>
</dbReference>
<dbReference type="EMBL" id="SIHJ01000001">
    <property type="protein sequence ID" value="TWT38102.1"/>
    <property type="molecule type" value="Genomic_DNA"/>
</dbReference>
<evidence type="ECO:0000313" key="1">
    <source>
        <dbReference type="EMBL" id="TWT38102.1"/>
    </source>
</evidence>
<name>A0A5C5VK68_9BACT</name>
<evidence type="ECO:0000313" key="2">
    <source>
        <dbReference type="Proteomes" id="UP000316714"/>
    </source>
</evidence>